<feature type="compositionally biased region" description="Basic and acidic residues" evidence="1">
    <location>
        <begin position="63"/>
        <end position="101"/>
    </location>
</feature>
<feature type="region of interest" description="Disordered" evidence="1">
    <location>
        <begin position="195"/>
        <end position="290"/>
    </location>
</feature>
<feature type="compositionally biased region" description="Basic and acidic residues" evidence="1">
    <location>
        <begin position="214"/>
        <end position="229"/>
    </location>
</feature>
<dbReference type="AlphaFoldDB" id="A0A914N4X1"/>
<sequence length="290" mass="30716">MMLLRDLVVHLMLFDAESMVLVMFVATAILLMAQCSKKKNKKKKAGNTKSEPAQEAQPPTPPAEEKEKKPAPAVEGDKKKKGAGKKEKAKGTKSKTEEQPAKEVVTAQTVTTTPSMPTAIPAPAPTTAADPMKTFTEQTMLQLQNIQLPPGMIPVLLPPAVPGGTPTVIMMPAKGAMQSMAAVQSKQTAVASAVKAQSTSKTSQKEPSLYEAIEISKDDGDKGGGKESVKGSVKGSVKESAKESSKKSEKDSEGSKKSKKEVDLTKTGMADQGSYQTLADIDTKGIFDKK</sequence>
<protein>
    <submittedName>
        <fullName evidence="4">Candidate secreted effector</fullName>
    </submittedName>
</protein>
<dbReference type="WBParaSite" id="Minc3s03088g32724">
    <property type="protein sequence ID" value="Minc3s03088g32724"/>
    <property type="gene ID" value="Minc3s03088g32724"/>
</dbReference>
<evidence type="ECO:0000313" key="3">
    <source>
        <dbReference type="Proteomes" id="UP000887563"/>
    </source>
</evidence>
<keyword evidence="2" id="KW-0472">Membrane</keyword>
<keyword evidence="2" id="KW-1133">Transmembrane helix</keyword>
<feature type="compositionally biased region" description="Basic and acidic residues" evidence="1">
    <location>
        <begin position="236"/>
        <end position="264"/>
    </location>
</feature>
<feature type="compositionally biased region" description="Basic and acidic residues" evidence="1">
    <location>
        <begin position="281"/>
        <end position="290"/>
    </location>
</feature>
<name>A0A914N4X1_MELIC</name>
<reference evidence="4" key="1">
    <citation type="submission" date="2022-11" db="UniProtKB">
        <authorList>
            <consortium name="WormBaseParasite"/>
        </authorList>
    </citation>
    <scope>IDENTIFICATION</scope>
</reference>
<accession>A0A914N4X1</accession>
<proteinExistence type="predicted"/>
<keyword evidence="2" id="KW-0812">Transmembrane</keyword>
<feature type="region of interest" description="Disordered" evidence="1">
    <location>
        <begin position="38"/>
        <end position="123"/>
    </location>
</feature>
<organism evidence="3 4">
    <name type="scientific">Meloidogyne incognita</name>
    <name type="common">Southern root-knot nematode worm</name>
    <name type="synonym">Oxyuris incognita</name>
    <dbReference type="NCBI Taxonomy" id="6306"/>
    <lineage>
        <taxon>Eukaryota</taxon>
        <taxon>Metazoa</taxon>
        <taxon>Ecdysozoa</taxon>
        <taxon>Nematoda</taxon>
        <taxon>Chromadorea</taxon>
        <taxon>Rhabditida</taxon>
        <taxon>Tylenchina</taxon>
        <taxon>Tylenchomorpha</taxon>
        <taxon>Tylenchoidea</taxon>
        <taxon>Meloidogynidae</taxon>
        <taxon>Meloidogyninae</taxon>
        <taxon>Meloidogyne</taxon>
        <taxon>Meloidogyne incognita group</taxon>
    </lineage>
</organism>
<evidence type="ECO:0000256" key="2">
    <source>
        <dbReference type="SAM" id="Phobius"/>
    </source>
</evidence>
<dbReference type="Proteomes" id="UP000887563">
    <property type="component" value="Unplaced"/>
</dbReference>
<evidence type="ECO:0000313" key="4">
    <source>
        <dbReference type="WBParaSite" id="Minc3s03088g32724"/>
    </source>
</evidence>
<keyword evidence="3" id="KW-1185">Reference proteome</keyword>
<feature type="transmembrane region" description="Helical" evidence="2">
    <location>
        <begin position="12"/>
        <end position="33"/>
    </location>
</feature>
<feature type="compositionally biased region" description="Polar residues" evidence="1">
    <location>
        <begin position="195"/>
        <end position="206"/>
    </location>
</feature>
<evidence type="ECO:0000256" key="1">
    <source>
        <dbReference type="SAM" id="MobiDB-lite"/>
    </source>
</evidence>
<feature type="compositionally biased region" description="Low complexity" evidence="1">
    <location>
        <begin position="111"/>
        <end position="123"/>
    </location>
</feature>